<keyword evidence="2" id="KW-1185">Reference proteome</keyword>
<dbReference type="Proteomes" id="UP001314170">
    <property type="component" value="Unassembled WGS sequence"/>
</dbReference>
<sequence>MKHSYCYPCRWIPFRSPPCLLLSLKSDLKASTIFVDYVIRSENESGLEVKEKGVVRVKAEADLFCKSLLLLQRRGMTKAEPGRRMQSLERHTPM</sequence>
<comment type="caution">
    <text evidence="1">The sequence shown here is derived from an EMBL/GenBank/DDBJ whole genome shotgun (WGS) entry which is preliminary data.</text>
</comment>
<organism evidence="1 2">
    <name type="scientific">Dovyalis caffra</name>
    <dbReference type="NCBI Taxonomy" id="77055"/>
    <lineage>
        <taxon>Eukaryota</taxon>
        <taxon>Viridiplantae</taxon>
        <taxon>Streptophyta</taxon>
        <taxon>Embryophyta</taxon>
        <taxon>Tracheophyta</taxon>
        <taxon>Spermatophyta</taxon>
        <taxon>Magnoliopsida</taxon>
        <taxon>eudicotyledons</taxon>
        <taxon>Gunneridae</taxon>
        <taxon>Pentapetalae</taxon>
        <taxon>rosids</taxon>
        <taxon>fabids</taxon>
        <taxon>Malpighiales</taxon>
        <taxon>Salicaceae</taxon>
        <taxon>Flacourtieae</taxon>
        <taxon>Dovyalis</taxon>
    </lineage>
</organism>
<proteinExistence type="predicted"/>
<accession>A0AAV1R7H4</accession>
<dbReference type="AlphaFoldDB" id="A0AAV1R7H4"/>
<reference evidence="1 2" key="1">
    <citation type="submission" date="2024-01" db="EMBL/GenBank/DDBJ databases">
        <authorList>
            <person name="Waweru B."/>
        </authorList>
    </citation>
    <scope>NUCLEOTIDE SEQUENCE [LARGE SCALE GENOMIC DNA]</scope>
</reference>
<name>A0AAV1R7H4_9ROSI</name>
<protein>
    <submittedName>
        <fullName evidence="1">Uncharacterized protein</fullName>
    </submittedName>
</protein>
<dbReference type="EMBL" id="CAWUPB010000905">
    <property type="protein sequence ID" value="CAK7328972.1"/>
    <property type="molecule type" value="Genomic_DNA"/>
</dbReference>
<gene>
    <name evidence="1" type="ORF">DCAF_LOCUS6719</name>
</gene>
<evidence type="ECO:0000313" key="1">
    <source>
        <dbReference type="EMBL" id="CAK7328972.1"/>
    </source>
</evidence>
<evidence type="ECO:0000313" key="2">
    <source>
        <dbReference type="Proteomes" id="UP001314170"/>
    </source>
</evidence>